<dbReference type="AlphaFoldDB" id="A0A2R4NC71"/>
<gene>
    <name evidence="3" type="ORF">plasmid_LIBA6289_00038</name>
</gene>
<accession>A0A2R4NC71</accession>
<reference evidence="3" key="1">
    <citation type="journal article" date="2018" name="Genome Biol. Evol.">
        <title>Two Groups of Cocirculating, Epidemic Clostridiodes difficile Strains Microdiversify through Different Mechanisms.</title>
        <authorList>
            <person name="Murillo T."/>
            <person name="Ramirez-Vargas G."/>
            <person name="Riedel T."/>
            <person name="Overmann J."/>
            <person name="Andersen J.M."/>
            <person name="Guzman-Verri C."/>
            <person name="Chaves-Olarte E."/>
            <person name="Rodriguez C."/>
        </authorList>
    </citation>
    <scope>NUCLEOTIDE SEQUENCE</scope>
    <source>
        <strain evidence="3">LIBA-6289</strain>
        <plasmid evidence="3">LIBA6289</plasmid>
    </source>
</reference>
<proteinExistence type="predicted"/>
<feature type="compositionally biased region" description="Basic and acidic residues" evidence="1">
    <location>
        <begin position="120"/>
        <end position="129"/>
    </location>
</feature>
<feature type="transmembrane region" description="Helical" evidence="2">
    <location>
        <begin position="12"/>
        <end position="33"/>
    </location>
</feature>
<name>A0A2R4NC71_CLODI</name>
<organism evidence="3">
    <name type="scientific">Clostridioides difficile</name>
    <name type="common">Peptoclostridium difficile</name>
    <dbReference type="NCBI Taxonomy" id="1496"/>
    <lineage>
        <taxon>Bacteria</taxon>
        <taxon>Bacillati</taxon>
        <taxon>Bacillota</taxon>
        <taxon>Clostridia</taxon>
        <taxon>Peptostreptococcales</taxon>
        <taxon>Peptostreptococcaceae</taxon>
        <taxon>Clostridioides</taxon>
    </lineage>
</organism>
<evidence type="ECO:0000256" key="2">
    <source>
        <dbReference type="SAM" id="Phobius"/>
    </source>
</evidence>
<dbReference type="EMBL" id="MF547664">
    <property type="protein sequence ID" value="AVX33723.1"/>
    <property type="molecule type" value="Genomic_DNA"/>
</dbReference>
<sequence length="176" mass="20081">MKKLNINIKKKTIIMCSIVLTMCMVLLLSLLLMKQKKEIPVAKEYKKEHETDIKKGDEINVPKIDTSKESITIGELNNTKSKDEKFENKGKDIDKKINNNSKGENGTKEEIQKKTRPIKRPSDAKDEVIHNSNNQGSEDISENEESNNNEEVLNPGNIQEEVKMEGEWGNIIANMR</sequence>
<keyword evidence="2" id="KW-1133">Transmembrane helix</keyword>
<keyword evidence="3" id="KW-0614">Plasmid</keyword>
<keyword evidence="2" id="KW-0812">Transmembrane</keyword>
<evidence type="ECO:0000313" key="3">
    <source>
        <dbReference type="EMBL" id="AVX33723.1"/>
    </source>
</evidence>
<dbReference type="RefSeq" id="WP_076636865.1">
    <property type="nucleotide sequence ID" value="NZ_BIOW01000011.1"/>
</dbReference>
<protein>
    <submittedName>
        <fullName evidence="3">Uncharacterized protein</fullName>
    </submittedName>
</protein>
<feature type="compositionally biased region" description="Acidic residues" evidence="1">
    <location>
        <begin position="139"/>
        <end position="148"/>
    </location>
</feature>
<keyword evidence="2" id="KW-0472">Membrane</keyword>
<geneLocation type="plasmid" evidence="3">
    <name>LIBA6289</name>
</geneLocation>
<feature type="region of interest" description="Disordered" evidence="1">
    <location>
        <begin position="75"/>
        <end position="176"/>
    </location>
</feature>
<evidence type="ECO:0000256" key="1">
    <source>
        <dbReference type="SAM" id="MobiDB-lite"/>
    </source>
</evidence>
<feature type="compositionally biased region" description="Basic and acidic residues" evidence="1">
    <location>
        <begin position="80"/>
        <end position="97"/>
    </location>
</feature>